<comment type="similarity">
    <text evidence="1">Belongs to the flagella basal body rod proteins family.</text>
</comment>
<reference evidence="3 4" key="1">
    <citation type="submission" date="2016-08" db="EMBL/GenBank/DDBJ databases">
        <authorList>
            <person name="Seilhamer J.J."/>
        </authorList>
    </citation>
    <scope>NUCLEOTIDE SEQUENCE [LARGE SCALE GENOMIC DNA]</scope>
    <source>
        <strain evidence="3 4">CFBP7245</strain>
    </source>
</reference>
<dbReference type="InterPro" id="IPR010930">
    <property type="entry name" value="Flg_bb/hook_C_dom"/>
</dbReference>
<name>A0A2S7BWN1_9XANT</name>
<gene>
    <name evidence="3" type="ORF">XdyCFBP7245_22105</name>
</gene>
<dbReference type="Proteomes" id="UP000238908">
    <property type="component" value="Unassembled WGS sequence"/>
</dbReference>
<dbReference type="AlphaFoldDB" id="A0A2S7BWN1"/>
<organism evidence="3 4">
    <name type="scientific">Xanthomonas dyei</name>
    <dbReference type="NCBI Taxonomy" id="743699"/>
    <lineage>
        <taxon>Bacteria</taxon>
        <taxon>Pseudomonadati</taxon>
        <taxon>Pseudomonadota</taxon>
        <taxon>Gammaproteobacteria</taxon>
        <taxon>Lysobacterales</taxon>
        <taxon>Lysobacteraceae</taxon>
        <taxon>Xanthomonas</taxon>
    </lineage>
</organism>
<evidence type="ECO:0000256" key="1">
    <source>
        <dbReference type="ARBA" id="ARBA00009677"/>
    </source>
</evidence>
<accession>A0A2S7BWN1</accession>
<evidence type="ECO:0000313" key="4">
    <source>
        <dbReference type="Proteomes" id="UP000238908"/>
    </source>
</evidence>
<evidence type="ECO:0000313" key="3">
    <source>
        <dbReference type="EMBL" id="PPU49962.1"/>
    </source>
</evidence>
<protein>
    <recommendedName>
        <fullName evidence="2">Flagellar basal-body/hook protein C-terminal domain-containing protein</fullName>
    </recommendedName>
</protein>
<dbReference type="Pfam" id="PF06429">
    <property type="entry name" value="Flg_bbr_C"/>
    <property type="match status" value="1"/>
</dbReference>
<dbReference type="RefSeq" id="WP_104617540.1">
    <property type="nucleotide sequence ID" value="NZ_CP167817.1"/>
</dbReference>
<sequence>MSIDAILDASRAGMQNERLRMDLAGRHIAVANQPIDPRQLAASSNGSFAETVGLGDGMDAVRSLGTRTVLDPKNPMADAQGQVHYPAVDMVSEMTSLMTASRGYEANVRSFNVLRSMVLRAFEIGAK</sequence>
<evidence type="ECO:0000259" key="2">
    <source>
        <dbReference type="Pfam" id="PF06429"/>
    </source>
</evidence>
<proteinExistence type="inferred from homology"/>
<dbReference type="EMBL" id="MDEE01000064">
    <property type="protein sequence ID" value="PPU49962.1"/>
    <property type="molecule type" value="Genomic_DNA"/>
</dbReference>
<comment type="caution">
    <text evidence="3">The sequence shown here is derived from an EMBL/GenBank/DDBJ whole genome shotgun (WGS) entry which is preliminary data.</text>
</comment>
<feature type="domain" description="Flagellar basal-body/hook protein C-terminal" evidence="2">
    <location>
        <begin position="80"/>
        <end position="117"/>
    </location>
</feature>